<evidence type="ECO:0000313" key="13">
    <source>
        <dbReference type="EMBL" id="KAG4418766.1"/>
    </source>
</evidence>
<dbReference type="InterPro" id="IPR000209">
    <property type="entry name" value="Peptidase_S8/S53_dom"/>
</dbReference>
<feature type="domain" description="PA" evidence="10">
    <location>
        <begin position="415"/>
        <end position="480"/>
    </location>
</feature>
<dbReference type="CDD" id="cd02120">
    <property type="entry name" value="PA_subtilisin_like"/>
    <property type="match status" value="1"/>
</dbReference>
<evidence type="ECO:0000256" key="6">
    <source>
        <dbReference type="PIRSR" id="PIRSR615500-1"/>
    </source>
</evidence>
<keyword evidence="5 7" id="KW-0720">Serine protease</keyword>
<reference evidence="13" key="1">
    <citation type="submission" date="2021-02" db="EMBL/GenBank/DDBJ databases">
        <title>Genome sequence Cadophora malorum strain M34.</title>
        <authorList>
            <person name="Stefanovic E."/>
            <person name="Vu D."/>
            <person name="Scully C."/>
            <person name="Dijksterhuis J."/>
            <person name="Roader J."/>
            <person name="Houbraken J."/>
        </authorList>
    </citation>
    <scope>NUCLEOTIDE SEQUENCE</scope>
    <source>
        <strain evidence="13">M34</strain>
    </source>
</reference>
<dbReference type="InterPro" id="IPR015500">
    <property type="entry name" value="Peptidase_S8_subtilisin-rel"/>
</dbReference>
<dbReference type="CDD" id="cd04852">
    <property type="entry name" value="Peptidases_S8_3"/>
    <property type="match status" value="1"/>
</dbReference>
<evidence type="ECO:0000259" key="10">
    <source>
        <dbReference type="Pfam" id="PF02225"/>
    </source>
</evidence>
<evidence type="ECO:0000256" key="8">
    <source>
        <dbReference type="SAM" id="SignalP"/>
    </source>
</evidence>
<keyword evidence="3 8" id="KW-0732">Signal</keyword>
<proteinExistence type="inferred from homology"/>
<dbReference type="InterPro" id="IPR034197">
    <property type="entry name" value="Peptidases_S8_3"/>
</dbReference>
<dbReference type="Gene3D" id="2.60.40.2310">
    <property type="match status" value="1"/>
</dbReference>
<dbReference type="Pfam" id="PF17766">
    <property type="entry name" value="fn3_6"/>
    <property type="match status" value="1"/>
</dbReference>
<evidence type="ECO:0000313" key="14">
    <source>
        <dbReference type="Proteomes" id="UP000664132"/>
    </source>
</evidence>
<feature type="domain" description="Subtilisin-like protease fibronectin type-III" evidence="12">
    <location>
        <begin position="680"/>
        <end position="783"/>
    </location>
</feature>
<dbReference type="InterPro" id="IPR036852">
    <property type="entry name" value="Peptidase_S8/S53_dom_sf"/>
</dbReference>
<evidence type="ECO:0000256" key="3">
    <source>
        <dbReference type="ARBA" id="ARBA00022729"/>
    </source>
</evidence>
<dbReference type="Pfam" id="PF00082">
    <property type="entry name" value="Peptidase_S8"/>
    <property type="match status" value="1"/>
</dbReference>
<dbReference type="InterPro" id="IPR045051">
    <property type="entry name" value="SBT"/>
</dbReference>
<gene>
    <name evidence="13" type="ORF">IFR04_008128</name>
</gene>
<dbReference type="Proteomes" id="UP000664132">
    <property type="component" value="Unassembled WGS sequence"/>
</dbReference>
<dbReference type="Pfam" id="PF05922">
    <property type="entry name" value="Inhibitor_I9"/>
    <property type="match status" value="1"/>
</dbReference>
<dbReference type="EMBL" id="JAFJYH010000121">
    <property type="protein sequence ID" value="KAG4418766.1"/>
    <property type="molecule type" value="Genomic_DNA"/>
</dbReference>
<dbReference type="InterPro" id="IPR041469">
    <property type="entry name" value="Subtilisin-like_FN3"/>
</dbReference>
<feature type="active site" description="Charge relay system" evidence="6 7">
    <location>
        <position position="148"/>
    </location>
</feature>
<dbReference type="SUPFAM" id="SSF52743">
    <property type="entry name" value="Subtilisin-like"/>
    <property type="match status" value="1"/>
</dbReference>
<dbReference type="Pfam" id="PF02225">
    <property type="entry name" value="PA"/>
    <property type="match status" value="1"/>
</dbReference>
<dbReference type="Gene3D" id="3.40.50.200">
    <property type="entry name" value="Peptidase S8/S53 domain"/>
    <property type="match status" value="1"/>
</dbReference>
<dbReference type="GO" id="GO:0006508">
    <property type="term" value="P:proteolysis"/>
    <property type="evidence" value="ECO:0007669"/>
    <property type="project" value="UniProtKB-KW"/>
</dbReference>
<dbReference type="GO" id="GO:0004252">
    <property type="term" value="F:serine-type endopeptidase activity"/>
    <property type="evidence" value="ECO:0007669"/>
    <property type="project" value="UniProtKB-UniRule"/>
</dbReference>
<dbReference type="InterPro" id="IPR003137">
    <property type="entry name" value="PA_domain"/>
</dbReference>
<comment type="caution">
    <text evidence="13">The sequence shown here is derived from an EMBL/GenBank/DDBJ whole genome shotgun (WGS) entry which is preliminary data.</text>
</comment>
<dbReference type="PROSITE" id="PS51892">
    <property type="entry name" value="SUBTILASE"/>
    <property type="match status" value="1"/>
</dbReference>
<name>A0A8H7W5V6_9HELO</name>
<dbReference type="InterPro" id="IPR037045">
    <property type="entry name" value="S8pro/Inhibitor_I9_sf"/>
</dbReference>
<keyword evidence="2 7" id="KW-0645">Protease</keyword>
<evidence type="ECO:0000256" key="5">
    <source>
        <dbReference type="ARBA" id="ARBA00022825"/>
    </source>
</evidence>
<dbReference type="InterPro" id="IPR010259">
    <property type="entry name" value="S8pro/Inhibitor_I9"/>
</dbReference>
<protein>
    <recommendedName>
        <fullName evidence="15">Subtilisin-like protease</fullName>
    </recommendedName>
</protein>
<evidence type="ECO:0000256" key="2">
    <source>
        <dbReference type="ARBA" id="ARBA00022670"/>
    </source>
</evidence>
<dbReference type="Gene3D" id="3.50.30.30">
    <property type="match status" value="1"/>
</dbReference>
<dbReference type="FunFam" id="3.40.50.200:FF:000006">
    <property type="entry name" value="Subtilisin-like protease SBT1.5"/>
    <property type="match status" value="1"/>
</dbReference>
<evidence type="ECO:0000256" key="4">
    <source>
        <dbReference type="ARBA" id="ARBA00022801"/>
    </source>
</evidence>
<comment type="similarity">
    <text evidence="1 7">Belongs to the peptidase S8 family.</text>
</comment>
<accession>A0A8H7W5V6</accession>
<evidence type="ECO:0000259" key="11">
    <source>
        <dbReference type="Pfam" id="PF05922"/>
    </source>
</evidence>
<feature type="signal peptide" evidence="8">
    <location>
        <begin position="1"/>
        <end position="23"/>
    </location>
</feature>
<sequence length="790" mass="83152">MLIRTLTRSLLVCGILHTRSAVAKKNYIVNLVPSDSGTNTGVLARRQELQAAAAVDPSSILYTYENALEGFAATLTDDEVNRLKAQPQVVSVREERVFKKQTTRTPLFLGLVDSDELLGARDFEYSGMPIGKREVNVAEANIIIGVLDTGAWPENPSYDDAGMPAIPSHWNGSCDVGEQWTAANCNNKLIGAAFLYQGFAAVYENNTGTPLNFTAAGQIGSARDIDGHGTHTSTTAAGSISANVSLFGEASGTARGMAKDARLAMYKVCWDDFCYESDLMAAMDRAISDGVNVISASIGGGPYFGGDAFTTGSFVAMEKGIFTSFSGGNDGPDPATISNNAPWMLNVAASTLDRDFPATVILGDGKNFTGVSLYSNGAVPDIEPLSSDTVLSLIPSSKAGSNATSATLCLDGSLDPALAAGKIIVCTRGENGRAEKGAVVKAAGGRGMVLVNDQASGEEIVADPHVLPAIHVGAKAGATILEYARSGNATASLDFEGTRVGIPAPLMAAFSSRGPNGPIPQIMKPDITGPGVDVIAGWTRLAGASVATNDTRRVDYSIISGTSMSCPHLAGIAAYIMARRPEWSVAAIRSAIMTTAYTTTKGTANTLLDSSTSNAATPFDYGNGHVDPVAALNPGLVYDISAKEYKEFICSVNKTQAFMTEVTRSNFTCEGNKVYTPYALNYPSFGAYYNNSMTNGTYFARFPRTVTNVGGAGTYTASLTVDDESIAEVSVNPDTLTFATSGEKKSFEVVVKMHPRQGNFTDAYLTSHGRLVWSDETHTVGSSLGFIWGN</sequence>
<feature type="active site" description="Charge relay system" evidence="6 7">
    <location>
        <position position="563"/>
    </location>
</feature>
<organism evidence="13 14">
    <name type="scientific">Cadophora malorum</name>
    <dbReference type="NCBI Taxonomy" id="108018"/>
    <lineage>
        <taxon>Eukaryota</taxon>
        <taxon>Fungi</taxon>
        <taxon>Dikarya</taxon>
        <taxon>Ascomycota</taxon>
        <taxon>Pezizomycotina</taxon>
        <taxon>Leotiomycetes</taxon>
        <taxon>Helotiales</taxon>
        <taxon>Ploettnerulaceae</taxon>
        <taxon>Cadophora</taxon>
    </lineage>
</organism>
<feature type="domain" description="Inhibitor I9" evidence="11">
    <location>
        <begin position="50"/>
        <end position="98"/>
    </location>
</feature>
<feature type="active site" description="Charge relay system" evidence="6 7">
    <location>
        <position position="228"/>
    </location>
</feature>
<dbReference type="FunFam" id="3.50.30.30:FF:000005">
    <property type="entry name" value="subtilisin-like protease SBT1.5"/>
    <property type="match status" value="1"/>
</dbReference>
<dbReference type="AlphaFoldDB" id="A0A8H7W5V6"/>
<dbReference type="OrthoDB" id="206201at2759"/>
<dbReference type="Gene3D" id="3.30.70.80">
    <property type="entry name" value="Peptidase S8 propeptide/proteinase inhibitor I9"/>
    <property type="match status" value="1"/>
</dbReference>
<evidence type="ECO:0000259" key="9">
    <source>
        <dbReference type="Pfam" id="PF00082"/>
    </source>
</evidence>
<dbReference type="PANTHER" id="PTHR10795">
    <property type="entry name" value="PROPROTEIN CONVERTASE SUBTILISIN/KEXIN"/>
    <property type="match status" value="1"/>
</dbReference>
<feature type="domain" description="Peptidase S8/S53" evidence="9">
    <location>
        <begin position="141"/>
        <end position="623"/>
    </location>
</feature>
<keyword evidence="14" id="KW-1185">Reference proteome</keyword>
<feature type="chain" id="PRO_5034354754" description="Subtilisin-like protease" evidence="8">
    <location>
        <begin position="24"/>
        <end position="790"/>
    </location>
</feature>
<keyword evidence="4 7" id="KW-0378">Hydrolase</keyword>
<evidence type="ECO:0000256" key="7">
    <source>
        <dbReference type="PROSITE-ProRule" id="PRU01240"/>
    </source>
</evidence>
<evidence type="ECO:0008006" key="15">
    <source>
        <dbReference type="Google" id="ProtNLM"/>
    </source>
</evidence>
<evidence type="ECO:0000256" key="1">
    <source>
        <dbReference type="ARBA" id="ARBA00011073"/>
    </source>
</evidence>
<dbReference type="PRINTS" id="PR00723">
    <property type="entry name" value="SUBTILISIN"/>
</dbReference>
<evidence type="ECO:0000259" key="12">
    <source>
        <dbReference type="Pfam" id="PF17766"/>
    </source>
</evidence>